<dbReference type="Gene3D" id="1.10.287.1490">
    <property type="match status" value="1"/>
</dbReference>
<dbReference type="PANTHER" id="PTHR43941">
    <property type="entry name" value="STRUCTURAL MAINTENANCE OF CHROMOSOMES PROTEIN 2"/>
    <property type="match status" value="1"/>
</dbReference>
<dbReference type="RefSeq" id="WP_119524274.1">
    <property type="nucleotide sequence ID" value="NZ_NRHC01000002.1"/>
</dbReference>
<accession>A0A3A1YEM1</accession>
<dbReference type="AlphaFoldDB" id="A0A3A1YEM1"/>
<dbReference type="GO" id="GO:0000796">
    <property type="term" value="C:condensin complex"/>
    <property type="evidence" value="ECO:0007669"/>
    <property type="project" value="TreeGrafter"/>
</dbReference>
<feature type="coiled-coil region" evidence="1">
    <location>
        <begin position="215"/>
        <end position="263"/>
    </location>
</feature>
<keyword evidence="2" id="KW-0812">Transmembrane</keyword>
<comment type="caution">
    <text evidence="5">The sequence shown here is derived from an EMBL/GenBank/DDBJ whole genome shotgun (WGS) entry which is preliminary data.</text>
</comment>
<evidence type="ECO:0000256" key="1">
    <source>
        <dbReference type="SAM" id="Coils"/>
    </source>
</evidence>
<proteinExistence type="predicted"/>
<dbReference type="EMBL" id="NRHC01000002">
    <property type="protein sequence ID" value="RIY34507.1"/>
    <property type="molecule type" value="Genomic_DNA"/>
</dbReference>
<name>A0A3A1YEM1_9GAMM</name>
<dbReference type="InterPro" id="IPR013491">
    <property type="entry name" value="Tape_meas_N"/>
</dbReference>
<feature type="domain" description="Tape measure protein N-terminal" evidence="4">
    <location>
        <begin position="426"/>
        <end position="611"/>
    </location>
</feature>
<evidence type="ECO:0000256" key="2">
    <source>
        <dbReference type="SAM" id="Phobius"/>
    </source>
</evidence>
<keyword evidence="2" id="KW-1133">Transmembrane helix</keyword>
<protein>
    <submittedName>
        <fullName evidence="5">Uncharacterized protein</fullName>
    </submittedName>
</protein>
<keyword evidence="6" id="KW-1185">Reference proteome</keyword>
<sequence length="1254" mass="136185">MASQQEFDFKVAFDTTEAVNSSLGGAKAIDTLNDSLQELTDNSQAIKNFASDVTKGIKSMGDLATANKKSFESLQEVSTFTNQFTSNIRDISSSVKDYSSSLDKSTNENLEFVASLHYISKALTSISGAVKDVKALKELGTSRFKLPVTDSQLQKLVNIGQQMGGLQSQLAPASQSFQTLKVHLTGVTSSLDTQRQSINLYISSLKKFSSQVSDIKKIRNDLAATSKAIDSTREKLNSTKSATRELEGTVGKLNRELEQANKEPVKLTTNQLKALAELNTKFNSISEATPNFVKSMQSIASSFGDLYEVIVKINQQLPEFLRAIRETGNLSKVLVSLAREISKSKLGIDSLGEASDKAGKKVEDFSKELTEAGKNAFDFGDKAKEAGDHIDELTEKASSGQSALGGLVGKLAGVFAVGFSFDQVKDSAQAYQDLSTKIALVKTSGEDTTAILNELFEVSSQARQPIEATAEAYVTLRKSTEGLGLKQKDLISLTSTLNKAIAIGGSSAEATKNSMVQFSQALSMGYLSGQNFNSVAEQTPGLIDAIARGMGMTSAQLKNYANTSKLTTEQIVQALNATAQETDRIYSTLGVSVGSAITELKNKFTQFVGENDFISDSLAKLILTLANNFGALAEAAKIALYSFAAYKALNFYSTLSSMQSPLTSLKVMWDNLTTAVRKATAAHAGSKTGFSIMAAGASLAKGALAGLTTMWKTFDATVKSTIIGVIVWGIVEAVRALVTWAVKAYNSMQELFYGQKNFDTSHIANLEERKKLAQEQYDAEKANLDAINDQIKALKEANDDKNDVVASEHQHGIEKKMLDDAELQRLQIKRKRLEENVGLAEKELNLVKGLNETTAKTDNNALKIPQVDTKSIPAGIDRYKQNIDQLKDSLAEAKFKLDLFMETGRTQLTQLDQVNMKLAMGAEGYRNLSQAQIEQMQAYAQQLDSVTATMEYMKVLQQNDQAIERLQLELELKGQDQELIEQRLLQYERELELKQLSYLLDQEQMAHVRAMYEERWALEDQLKAKTQENTNLFAQALQQSLPTIEDFNNTVIRGFGSVADGMAQMVVTGQGSMRKLLSAFLKNIAVMIVKAAIVAALLTAMNYIVPGSGQAVANAFNLSAQAAMKSGNTGGLGANPIGAIMGFSSGGYTGNVATDKVAGVVHGREYVINAAATSKYGVDFLDKLNSQSVEVNKSKSSSSSNSNGNGVNVNVNVHNYVGNAEPRVEYGENGNIEIYIHEKVKEEVANAMVEREMR</sequence>
<feature type="coiled-coil region" evidence="1">
    <location>
        <begin position="763"/>
        <end position="843"/>
    </location>
</feature>
<dbReference type="InterPro" id="IPR006431">
    <property type="entry name" value="Phage_tape_meas_C"/>
</dbReference>
<keyword evidence="2" id="KW-0472">Membrane</keyword>
<dbReference type="Pfam" id="PF20155">
    <property type="entry name" value="TMP_3"/>
    <property type="match status" value="1"/>
</dbReference>
<keyword evidence="1" id="KW-0175">Coiled coil</keyword>
<dbReference type="GO" id="GO:0003682">
    <property type="term" value="F:chromatin binding"/>
    <property type="evidence" value="ECO:0007669"/>
    <property type="project" value="TreeGrafter"/>
</dbReference>
<dbReference type="Proteomes" id="UP000265691">
    <property type="component" value="Unassembled WGS sequence"/>
</dbReference>
<reference evidence="5 6" key="1">
    <citation type="submission" date="2017-08" db="EMBL/GenBank/DDBJ databases">
        <title>Reclassification of Bisgaard taxon 37 and 44.</title>
        <authorList>
            <person name="Christensen H."/>
        </authorList>
    </citation>
    <scope>NUCLEOTIDE SEQUENCE [LARGE SCALE GENOMIC DNA]</scope>
    <source>
        <strain evidence="5 6">B96_3</strain>
    </source>
</reference>
<evidence type="ECO:0000313" key="6">
    <source>
        <dbReference type="Proteomes" id="UP000265691"/>
    </source>
</evidence>
<dbReference type="Pfam" id="PF09718">
    <property type="entry name" value="Tape_meas_lam_C"/>
    <property type="match status" value="1"/>
</dbReference>
<feature type="transmembrane region" description="Helical" evidence="2">
    <location>
        <begin position="1084"/>
        <end position="1105"/>
    </location>
</feature>
<dbReference type="SUPFAM" id="SSF58104">
    <property type="entry name" value="Methyl-accepting chemotaxis protein (MCP) signaling domain"/>
    <property type="match status" value="1"/>
</dbReference>
<evidence type="ECO:0000313" key="5">
    <source>
        <dbReference type="EMBL" id="RIY34507.1"/>
    </source>
</evidence>
<gene>
    <name evidence="5" type="ORF">CKF54_00485</name>
</gene>
<dbReference type="GO" id="GO:0000785">
    <property type="term" value="C:chromatin"/>
    <property type="evidence" value="ECO:0007669"/>
    <property type="project" value="TreeGrafter"/>
</dbReference>
<dbReference type="GO" id="GO:0000793">
    <property type="term" value="C:condensed chromosome"/>
    <property type="evidence" value="ECO:0007669"/>
    <property type="project" value="TreeGrafter"/>
</dbReference>
<dbReference type="PANTHER" id="PTHR43941:SF1">
    <property type="entry name" value="STRUCTURAL MAINTENANCE OF CHROMOSOMES PROTEIN 2"/>
    <property type="match status" value="1"/>
</dbReference>
<organism evidence="5 6">
    <name type="scientific">Psittacicella hinzii</name>
    <dbReference type="NCBI Taxonomy" id="2028575"/>
    <lineage>
        <taxon>Bacteria</taxon>
        <taxon>Pseudomonadati</taxon>
        <taxon>Pseudomonadota</taxon>
        <taxon>Gammaproteobacteria</taxon>
        <taxon>Pasteurellales</taxon>
        <taxon>Psittacicellaceae</taxon>
        <taxon>Psittacicella</taxon>
    </lineage>
</organism>
<evidence type="ECO:0000259" key="4">
    <source>
        <dbReference type="Pfam" id="PF20155"/>
    </source>
</evidence>
<dbReference type="OrthoDB" id="79849at2"/>
<evidence type="ECO:0000259" key="3">
    <source>
        <dbReference type="Pfam" id="PF09718"/>
    </source>
</evidence>
<dbReference type="NCBIfam" id="TIGR02675">
    <property type="entry name" value="tape_meas_nterm"/>
    <property type="match status" value="1"/>
</dbReference>
<feature type="domain" description="Bacteriophage tail tape measure C-terminal" evidence="3">
    <location>
        <begin position="1049"/>
        <end position="1097"/>
    </location>
</feature>